<dbReference type="PANTHER" id="PTHR43416:SF5">
    <property type="entry name" value="DIHYDROLIPOYLLYSINE-RESIDUE SUCCINYLTRANSFERASE COMPONENT OF 2-OXOGLUTARATE DEHYDROGENASE COMPLEX, MITOCHONDRIAL"/>
    <property type="match status" value="1"/>
</dbReference>
<dbReference type="InterPro" id="IPR001078">
    <property type="entry name" value="2-oxoacid_DH_actylTfrase"/>
</dbReference>
<dbReference type="SUPFAM" id="SSF52777">
    <property type="entry name" value="CoA-dependent acyltransferases"/>
    <property type="match status" value="1"/>
</dbReference>
<dbReference type="PROSITE" id="PS51826">
    <property type="entry name" value="PSBD"/>
    <property type="match status" value="1"/>
</dbReference>
<evidence type="ECO:0000256" key="10">
    <source>
        <dbReference type="ARBA" id="ARBA00052761"/>
    </source>
</evidence>
<protein>
    <recommendedName>
        <fullName evidence="5 11">Dihydrolipoyllysine-residue succinyltransferase component of 2-oxoglutarate dehydrogenase complex</fullName>
        <ecNumber evidence="4 11">2.3.1.61</ecNumber>
    </recommendedName>
    <alternativeName>
        <fullName evidence="11">2-oxoglutarate dehydrogenase complex component E2</fullName>
    </alternativeName>
</protein>
<dbReference type="CDD" id="cd06849">
    <property type="entry name" value="lipoyl_domain"/>
    <property type="match status" value="1"/>
</dbReference>
<evidence type="ECO:0000256" key="9">
    <source>
        <dbReference type="ARBA" id="ARBA00023315"/>
    </source>
</evidence>
<sequence>MPSPIKVPPLGESITEAVVSSWRVKAGDRVTVDQPLVELETDKITVEVPSPAAGVVSEISAAQGAKVNVGDTIGVIAEAGPAPAPSGTSPEPGASGQGAPDRSQQAAPAPAPAPAPARAGGEPMPAARAEAGRTGVDLDSVSGTGRGGRVLKEDVQRAAAAQTAESAKKPAPVEARAPATPPPARPAAGGREEIVAMTPLRRRVAERLVQAQQTAAILTTFNEVDMSAVYRLRNAYKQGFVDKHGAKLGFMSFFVKACVSALKTFPAVNAEIRGDDIVYKRYYDVGVAVGGGKGLVVPVVRGADQLGFADIEKEIARLAVRARENKLTLEELSGGTFTISNGGIYGSMLSTPILNPPQTGILGLHNVVERPIAVNGQVEIRPIMYLALSYDHRLVDGREAVQFLVHVKERVEAPERLLLDV</sequence>
<dbReference type="PROSITE" id="PS00189">
    <property type="entry name" value="LIPOYL"/>
    <property type="match status" value="1"/>
</dbReference>
<evidence type="ECO:0000313" key="16">
    <source>
        <dbReference type="Proteomes" id="UP001139031"/>
    </source>
</evidence>
<feature type="domain" description="Peripheral subunit-binding (PSBD)" evidence="14">
    <location>
        <begin position="122"/>
        <end position="159"/>
    </location>
</feature>
<evidence type="ECO:0000256" key="8">
    <source>
        <dbReference type="ARBA" id="ARBA00022823"/>
    </source>
</evidence>
<dbReference type="InterPro" id="IPR036625">
    <property type="entry name" value="E3-bd_dom_sf"/>
</dbReference>
<name>A0ABS7TUS7_9BACT</name>
<keyword evidence="16" id="KW-1185">Reference proteome</keyword>
<keyword evidence="6 11" id="KW-0816">Tricarboxylic acid cycle</keyword>
<dbReference type="GO" id="GO:0004149">
    <property type="term" value="F:dihydrolipoyllysine-residue succinyltransferase activity"/>
    <property type="evidence" value="ECO:0007669"/>
    <property type="project" value="UniProtKB-EC"/>
</dbReference>
<dbReference type="NCBIfam" id="TIGR01347">
    <property type="entry name" value="sucB"/>
    <property type="match status" value="1"/>
</dbReference>
<dbReference type="Pfam" id="PF00364">
    <property type="entry name" value="Biotin_lipoyl"/>
    <property type="match status" value="1"/>
</dbReference>
<dbReference type="InterPro" id="IPR003016">
    <property type="entry name" value="2-oxoA_DH_lipoyl-BS"/>
</dbReference>
<dbReference type="EMBL" id="JAIRAU010000028">
    <property type="protein sequence ID" value="MBZ5712012.1"/>
    <property type="molecule type" value="Genomic_DNA"/>
</dbReference>
<dbReference type="InterPro" id="IPR050537">
    <property type="entry name" value="2-oxoacid_dehydrogenase"/>
</dbReference>
<feature type="compositionally biased region" description="Low complexity" evidence="12">
    <location>
        <begin position="158"/>
        <end position="178"/>
    </location>
</feature>
<dbReference type="EC" id="2.3.1.61" evidence="4 11"/>
<evidence type="ECO:0000256" key="11">
    <source>
        <dbReference type="RuleBase" id="RU361138"/>
    </source>
</evidence>
<dbReference type="Pfam" id="PF02817">
    <property type="entry name" value="E3_binding"/>
    <property type="match status" value="1"/>
</dbReference>
<dbReference type="RefSeq" id="WP_224193773.1">
    <property type="nucleotide sequence ID" value="NZ_JAIRAU010000028.1"/>
</dbReference>
<comment type="function">
    <text evidence="1 11">E2 component of the 2-oxoglutarate dehydrogenase (OGDH) complex which catalyzes the second step in the conversion of 2-oxoglutarate to succinyl-CoA and CO(2).</text>
</comment>
<dbReference type="SUPFAM" id="SSF51230">
    <property type="entry name" value="Single hybrid motif"/>
    <property type="match status" value="1"/>
</dbReference>
<dbReference type="Gene3D" id="4.10.320.10">
    <property type="entry name" value="E3-binding domain"/>
    <property type="match status" value="1"/>
</dbReference>
<dbReference type="SUPFAM" id="SSF47005">
    <property type="entry name" value="Peripheral subunit-binding domain of 2-oxo acid dehydrogenase complex"/>
    <property type="match status" value="1"/>
</dbReference>
<dbReference type="Gene3D" id="2.40.50.100">
    <property type="match status" value="1"/>
</dbReference>
<evidence type="ECO:0000256" key="5">
    <source>
        <dbReference type="ARBA" id="ARBA00019511"/>
    </source>
</evidence>
<evidence type="ECO:0000259" key="13">
    <source>
        <dbReference type="PROSITE" id="PS50968"/>
    </source>
</evidence>
<evidence type="ECO:0000256" key="1">
    <source>
        <dbReference type="ARBA" id="ARBA00004052"/>
    </source>
</evidence>
<comment type="pathway">
    <text evidence="2 11">Amino-acid degradation; L-lysine degradation via saccharopine pathway; glutaryl-CoA from L-lysine: step 6/6.</text>
</comment>
<evidence type="ECO:0000256" key="2">
    <source>
        <dbReference type="ARBA" id="ARBA00005145"/>
    </source>
</evidence>
<keyword evidence="7 11" id="KW-0808">Transferase</keyword>
<proteinExistence type="inferred from homology"/>
<dbReference type="InterPro" id="IPR000089">
    <property type="entry name" value="Biotin_lipoyl"/>
</dbReference>
<gene>
    <name evidence="15" type="primary">odhB</name>
    <name evidence="15" type="ORF">K7C98_22440</name>
</gene>
<dbReference type="NCBIfam" id="NF004309">
    <property type="entry name" value="PRK05704.1"/>
    <property type="match status" value="1"/>
</dbReference>
<dbReference type="PANTHER" id="PTHR43416">
    <property type="entry name" value="DIHYDROLIPOYLLYSINE-RESIDUE SUCCINYLTRANSFERASE COMPONENT OF 2-OXOGLUTARATE DEHYDROGENASE COMPLEX, MITOCHONDRIAL-RELATED"/>
    <property type="match status" value="1"/>
</dbReference>
<dbReference type="Pfam" id="PF00198">
    <property type="entry name" value="2-oxoacid_dh"/>
    <property type="match status" value="1"/>
</dbReference>
<dbReference type="InterPro" id="IPR004167">
    <property type="entry name" value="PSBD"/>
</dbReference>
<evidence type="ECO:0000313" key="15">
    <source>
        <dbReference type="EMBL" id="MBZ5712012.1"/>
    </source>
</evidence>
<dbReference type="Proteomes" id="UP001139031">
    <property type="component" value="Unassembled WGS sequence"/>
</dbReference>
<feature type="domain" description="Lipoyl-binding" evidence="13">
    <location>
        <begin position="2"/>
        <end position="77"/>
    </location>
</feature>
<feature type="compositionally biased region" description="Low complexity" evidence="12">
    <location>
        <begin position="116"/>
        <end position="133"/>
    </location>
</feature>
<comment type="caution">
    <text evidence="15">The sequence shown here is derived from an EMBL/GenBank/DDBJ whole genome shotgun (WGS) entry which is preliminary data.</text>
</comment>
<evidence type="ECO:0000256" key="12">
    <source>
        <dbReference type="SAM" id="MobiDB-lite"/>
    </source>
</evidence>
<evidence type="ECO:0000259" key="14">
    <source>
        <dbReference type="PROSITE" id="PS51826"/>
    </source>
</evidence>
<dbReference type="PROSITE" id="PS50968">
    <property type="entry name" value="BIOTINYL_LIPOYL"/>
    <property type="match status" value="1"/>
</dbReference>
<reference evidence="15" key="1">
    <citation type="submission" date="2021-08" db="EMBL/GenBank/DDBJ databases">
        <authorList>
            <person name="Stevens D.C."/>
        </authorList>
    </citation>
    <scope>NUCLEOTIDE SEQUENCE</scope>
    <source>
        <strain evidence="15">DSM 53165</strain>
    </source>
</reference>
<feature type="region of interest" description="Disordered" evidence="12">
    <location>
        <begin position="78"/>
        <end position="191"/>
    </location>
</feature>
<comment type="similarity">
    <text evidence="3 11">Belongs to the 2-oxoacid dehydrogenase family.</text>
</comment>
<organism evidence="15 16">
    <name type="scientific">Nannocystis pusilla</name>
    <dbReference type="NCBI Taxonomy" id="889268"/>
    <lineage>
        <taxon>Bacteria</taxon>
        <taxon>Pseudomonadati</taxon>
        <taxon>Myxococcota</taxon>
        <taxon>Polyangia</taxon>
        <taxon>Nannocystales</taxon>
        <taxon>Nannocystaceae</taxon>
        <taxon>Nannocystis</taxon>
    </lineage>
</organism>
<evidence type="ECO:0000256" key="7">
    <source>
        <dbReference type="ARBA" id="ARBA00022679"/>
    </source>
</evidence>
<comment type="catalytic activity">
    <reaction evidence="10 11">
        <text>N(6)-[(R)-dihydrolipoyl]-L-lysyl-[protein] + succinyl-CoA = N(6)-[(R)-S(8)-succinyldihydrolipoyl]-L-lysyl-[protein] + CoA</text>
        <dbReference type="Rhea" id="RHEA:15213"/>
        <dbReference type="Rhea" id="RHEA-COMP:10475"/>
        <dbReference type="Rhea" id="RHEA-COMP:20092"/>
        <dbReference type="ChEBI" id="CHEBI:57287"/>
        <dbReference type="ChEBI" id="CHEBI:57292"/>
        <dbReference type="ChEBI" id="CHEBI:83100"/>
        <dbReference type="ChEBI" id="CHEBI:83120"/>
        <dbReference type="EC" id="2.3.1.61"/>
    </reaction>
</comment>
<dbReference type="Gene3D" id="3.30.559.10">
    <property type="entry name" value="Chloramphenicol acetyltransferase-like domain"/>
    <property type="match status" value="1"/>
</dbReference>
<accession>A0ABS7TUS7</accession>
<keyword evidence="9 11" id="KW-0012">Acyltransferase</keyword>
<feature type="compositionally biased region" description="Low complexity" evidence="12">
    <location>
        <begin position="78"/>
        <end position="94"/>
    </location>
</feature>
<keyword evidence="8 11" id="KW-0450">Lipoyl</keyword>
<dbReference type="InterPro" id="IPR011053">
    <property type="entry name" value="Single_hybrid_motif"/>
</dbReference>
<evidence type="ECO:0000256" key="3">
    <source>
        <dbReference type="ARBA" id="ARBA00007317"/>
    </source>
</evidence>
<evidence type="ECO:0000256" key="6">
    <source>
        <dbReference type="ARBA" id="ARBA00022532"/>
    </source>
</evidence>
<dbReference type="InterPro" id="IPR006255">
    <property type="entry name" value="SucB"/>
</dbReference>
<dbReference type="InterPro" id="IPR023213">
    <property type="entry name" value="CAT-like_dom_sf"/>
</dbReference>
<evidence type="ECO:0000256" key="4">
    <source>
        <dbReference type="ARBA" id="ARBA00012945"/>
    </source>
</evidence>
<comment type="cofactor">
    <cofactor evidence="11">
        <name>(R)-lipoate</name>
        <dbReference type="ChEBI" id="CHEBI:83088"/>
    </cofactor>
    <text evidence="11">Binds 1 lipoyl cofactor covalently.</text>
</comment>